<proteinExistence type="predicted"/>
<dbReference type="SUPFAM" id="SSF48403">
    <property type="entry name" value="Ankyrin repeat"/>
    <property type="match status" value="1"/>
</dbReference>
<dbReference type="OrthoDB" id="26184at2759"/>
<dbReference type="PROSITE" id="PS50297">
    <property type="entry name" value="ANK_REP_REGION"/>
    <property type="match status" value="1"/>
</dbReference>
<dbReference type="GO" id="GO:0005829">
    <property type="term" value="C:cytosol"/>
    <property type="evidence" value="ECO:0007669"/>
    <property type="project" value="TreeGrafter"/>
</dbReference>
<dbReference type="PRINTS" id="PR01415">
    <property type="entry name" value="ANKYRIN"/>
</dbReference>
<dbReference type="EMBL" id="VIIS01000297">
    <property type="protein sequence ID" value="KAF0310626.1"/>
    <property type="molecule type" value="Genomic_DNA"/>
</dbReference>
<comment type="caution">
    <text evidence="4">The sequence shown here is derived from an EMBL/GenBank/DDBJ whole genome shotgun (WGS) entry which is preliminary data.</text>
</comment>
<protein>
    <submittedName>
        <fullName evidence="4">Nuclear factor NF-kappa-B p105 subunit</fullName>
    </submittedName>
</protein>
<accession>A0A6A4WSY7</accession>
<feature type="repeat" description="ANK" evidence="3">
    <location>
        <begin position="104"/>
        <end position="136"/>
    </location>
</feature>
<organism evidence="4 5">
    <name type="scientific">Amphibalanus amphitrite</name>
    <name type="common">Striped barnacle</name>
    <name type="synonym">Balanus amphitrite</name>
    <dbReference type="NCBI Taxonomy" id="1232801"/>
    <lineage>
        <taxon>Eukaryota</taxon>
        <taxon>Metazoa</taxon>
        <taxon>Ecdysozoa</taxon>
        <taxon>Arthropoda</taxon>
        <taxon>Crustacea</taxon>
        <taxon>Multicrustacea</taxon>
        <taxon>Cirripedia</taxon>
        <taxon>Thoracica</taxon>
        <taxon>Thoracicalcarea</taxon>
        <taxon>Balanomorpha</taxon>
        <taxon>Balanoidea</taxon>
        <taxon>Balanidae</taxon>
        <taxon>Amphibalaninae</taxon>
        <taxon>Amphibalanus</taxon>
    </lineage>
</organism>
<evidence type="ECO:0000256" key="2">
    <source>
        <dbReference type="ARBA" id="ARBA00023043"/>
    </source>
</evidence>
<feature type="repeat" description="ANK" evidence="3">
    <location>
        <begin position="65"/>
        <end position="102"/>
    </location>
</feature>
<name>A0A6A4WSY7_AMPAM</name>
<dbReference type="Gene3D" id="1.25.40.20">
    <property type="entry name" value="Ankyrin repeat-containing domain"/>
    <property type="match status" value="1"/>
</dbReference>
<dbReference type="InterPro" id="IPR002110">
    <property type="entry name" value="Ankyrin_rpt"/>
</dbReference>
<dbReference type="GO" id="GO:0051059">
    <property type="term" value="F:NF-kappaB binding"/>
    <property type="evidence" value="ECO:0007669"/>
    <property type="project" value="TreeGrafter"/>
</dbReference>
<dbReference type="PANTHER" id="PTHR46680">
    <property type="entry name" value="NF-KAPPA-B INHIBITOR ALPHA"/>
    <property type="match status" value="1"/>
</dbReference>
<evidence type="ECO:0000256" key="1">
    <source>
        <dbReference type="ARBA" id="ARBA00022737"/>
    </source>
</evidence>
<dbReference type="PROSITE" id="PS50088">
    <property type="entry name" value="ANK_REPEAT"/>
    <property type="match status" value="3"/>
</dbReference>
<dbReference type="SMART" id="SM00248">
    <property type="entry name" value="ANK"/>
    <property type="match status" value="3"/>
</dbReference>
<dbReference type="InterPro" id="IPR036770">
    <property type="entry name" value="Ankyrin_rpt-contain_sf"/>
</dbReference>
<dbReference type="PANTHER" id="PTHR46680:SF3">
    <property type="entry name" value="NF-KAPPA-B INHIBITOR CACTUS"/>
    <property type="match status" value="1"/>
</dbReference>
<gene>
    <name evidence="4" type="primary">NFKB1</name>
    <name evidence="4" type="ORF">FJT64_018421</name>
</gene>
<keyword evidence="1" id="KW-0677">Repeat</keyword>
<keyword evidence="5" id="KW-1185">Reference proteome</keyword>
<evidence type="ECO:0000313" key="4">
    <source>
        <dbReference type="EMBL" id="KAF0310626.1"/>
    </source>
</evidence>
<feature type="repeat" description="ANK" evidence="3">
    <location>
        <begin position="29"/>
        <end position="61"/>
    </location>
</feature>
<reference evidence="4 5" key="1">
    <citation type="submission" date="2019-07" db="EMBL/GenBank/DDBJ databases">
        <title>Draft genome assembly of a fouling barnacle, Amphibalanus amphitrite (Darwin, 1854): The first reference genome for Thecostraca.</title>
        <authorList>
            <person name="Kim W."/>
        </authorList>
    </citation>
    <scope>NUCLEOTIDE SEQUENCE [LARGE SCALE GENOMIC DNA]</scope>
    <source>
        <strain evidence="4">SNU_AA5</strain>
        <tissue evidence="4">Soma without cirri and trophi</tissue>
    </source>
</reference>
<dbReference type="Pfam" id="PF12796">
    <property type="entry name" value="Ank_2"/>
    <property type="match status" value="2"/>
</dbReference>
<evidence type="ECO:0000313" key="5">
    <source>
        <dbReference type="Proteomes" id="UP000440578"/>
    </source>
</evidence>
<dbReference type="InterPro" id="IPR051070">
    <property type="entry name" value="NF-kappa-B_inhibitor"/>
</dbReference>
<dbReference type="Proteomes" id="UP000440578">
    <property type="component" value="Unassembled WGS sequence"/>
</dbReference>
<evidence type="ECO:0000256" key="3">
    <source>
        <dbReference type="PROSITE-ProRule" id="PRU00023"/>
    </source>
</evidence>
<sequence>MTPLHVVTGAECARILLERGAQLDAVDKLGNTPIHLAARYQRVEVLAALLDWGPDYSLLDKKNLEGYTALHLVVIHQPVSDPHRRALQLLIENSVDVNVADDTGGRSALFHAVLRGDELSVRELVENNAAVNMADFSETTPLQAAEDVLPANNNHICSILLERGGFKVPPADRVTQTGRRSGSRRGRS</sequence>
<keyword evidence="2 3" id="KW-0040">ANK repeat</keyword>
<dbReference type="GO" id="GO:0071356">
    <property type="term" value="P:cellular response to tumor necrosis factor"/>
    <property type="evidence" value="ECO:0007669"/>
    <property type="project" value="TreeGrafter"/>
</dbReference>
<dbReference type="AlphaFoldDB" id="A0A6A4WSY7"/>